<feature type="domain" description="Major facilitator superfamily (MFS) profile" evidence="9">
    <location>
        <begin position="59"/>
        <end position="487"/>
    </location>
</feature>
<feature type="transmembrane region" description="Helical" evidence="8">
    <location>
        <begin position="334"/>
        <end position="355"/>
    </location>
</feature>
<dbReference type="InterPro" id="IPR020846">
    <property type="entry name" value="MFS_dom"/>
</dbReference>
<dbReference type="Proteomes" id="UP000756921">
    <property type="component" value="Unassembled WGS sequence"/>
</dbReference>
<feature type="transmembrane region" description="Helical" evidence="8">
    <location>
        <begin position="51"/>
        <end position="69"/>
    </location>
</feature>
<dbReference type="AlphaFoldDB" id="A0A9P6GIY8"/>
<feature type="transmembrane region" description="Helical" evidence="8">
    <location>
        <begin position="150"/>
        <end position="173"/>
    </location>
</feature>
<feature type="transmembrane region" description="Helical" evidence="8">
    <location>
        <begin position="461"/>
        <end position="483"/>
    </location>
</feature>
<evidence type="ECO:0000256" key="7">
    <source>
        <dbReference type="ARBA" id="ARBA00037968"/>
    </source>
</evidence>
<evidence type="ECO:0000313" key="11">
    <source>
        <dbReference type="Proteomes" id="UP000756921"/>
    </source>
</evidence>
<proteinExistence type="inferred from homology"/>
<name>A0A9P6GIY8_9PLEO</name>
<evidence type="ECO:0000256" key="3">
    <source>
        <dbReference type="ARBA" id="ARBA00022475"/>
    </source>
</evidence>
<evidence type="ECO:0000256" key="6">
    <source>
        <dbReference type="ARBA" id="ARBA00023136"/>
    </source>
</evidence>
<keyword evidence="4 8" id="KW-0812">Transmembrane</keyword>
<evidence type="ECO:0000256" key="2">
    <source>
        <dbReference type="ARBA" id="ARBA00022448"/>
    </source>
</evidence>
<evidence type="ECO:0000256" key="8">
    <source>
        <dbReference type="SAM" id="Phobius"/>
    </source>
</evidence>
<keyword evidence="3" id="KW-1003">Cell membrane</keyword>
<dbReference type="PANTHER" id="PTHR43791:SF39">
    <property type="entry name" value="TRANSPORTER LIZ1_SEO1, PUTATIVE (AFU_ORTHOLOGUE AFUA_3G00980)-RELATED"/>
    <property type="match status" value="1"/>
</dbReference>
<dbReference type="GO" id="GO:0022857">
    <property type="term" value="F:transmembrane transporter activity"/>
    <property type="evidence" value="ECO:0007669"/>
    <property type="project" value="InterPro"/>
</dbReference>
<evidence type="ECO:0000256" key="5">
    <source>
        <dbReference type="ARBA" id="ARBA00022989"/>
    </source>
</evidence>
<dbReference type="GO" id="GO:0005886">
    <property type="term" value="C:plasma membrane"/>
    <property type="evidence" value="ECO:0007669"/>
    <property type="project" value="UniProtKB-SubCell"/>
</dbReference>
<comment type="subcellular location">
    <subcellularLocation>
        <location evidence="1">Cell membrane</location>
        <topology evidence="1">Multi-pass membrane protein</topology>
    </subcellularLocation>
</comment>
<feature type="transmembrane region" description="Helical" evidence="8">
    <location>
        <begin position="219"/>
        <end position="241"/>
    </location>
</feature>
<dbReference type="InterPro" id="IPR036259">
    <property type="entry name" value="MFS_trans_sf"/>
</dbReference>
<feature type="transmembrane region" description="Helical" evidence="8">
    <location>
        <begin position="396"/>
        <end position="415"/>
    </location>
</feature>
<feature type="transmembrane region" description="Helical" evidence="8">
    <location>
        <begin position="292"/>
        <end position="314"/>
    </location>
</feature>
<keyword evidence="2" id="KW-0813">Transport</keyword>
<dbReference type="InterPro" id="IPR011701">
    <property type="entry name" value="MFS"/>
</dbReference>
<reference evidence="10" key="1">
    <citation type="journal article" date="2020" name="Mol. Plant Microbe Interact.">
        <title>Genome Sequence of the Biocontrol Agent Coniothyrium minitans strain Conio (IMI 134523).</title>
        <authorList>
            <person name="Patel D."/>
            <person name="Shittu T.A."/>
            <person name="Baroncelli R."/>
            <person name="Muthumeenakshi S."/>
            <person name="Osborne T.H."/>
            <person name="Janganan T.K."/>
            <person name="Sreenivasaprasad S."/>
        </authorList>
    </citation>
    <scope>NUCLEOTIDE SEQUENCE</scope>
    <source>
        <strain evidence="10">Conio</strain>
    </source>
</reference>
<dbReference type="Pfam" id="PF07690">
    <property type="entry name" value="MFS_1"/>
    <property type="match status" value="1"/>
</dbReference>
<comment type="caution">
    <text evidence="10">The sequence shown here is derived from an EMBL/GenBank/DDBJ whole genome shotgun (WGS) entry which is preliminary data.</text>
</comment>
<sequence length="522" mass="58190">MGNTQTDVYSAAADTESSSASNSQEAIVKPIKSWKGYIWDTWDLPQDQRRLLFKVDAFVLTFASIGYFLKNLDQNNVNNAYLSGMEEELSMYGNQLVTSTSIWTVGYVIGQIPSNLLLTRVSPRWVIPSLELGWGIATFCTAAVKSYKELYALRFLVGFFESGFYPGIHYLLGSWYTPQELGKRAMIFWLAGTVGSMFSGFLQAAAYTNLSGVHGLSGWRWLFLVDGIITLPLALLGFLFFPNIPQGGKKTWWTTDAEHELSVSRMKAVGRAGKQPWTRAKAKRVLLSWHTYFLPLLYVIWNNGFPQAAMGFWLKSFNKKPSPVPGTHFSIPQINNLPLVTNGLFIGMALLWGWLSDGPCRGARWPFIYAGAVLTLAFSAAMWRMPLYTDIEGRKVLYWLSGLGNGAGPLILSWINEICSDDTEKRALLVAAGNDLAYVVQAVAPNFVWKTTDFPAARKGYTWSVVLQVLLIVWTAAIQVLLWRDKRARLRGGVEGAVEERVEGEGDANADAEGEAVRVRKL</sequence>
<comment type="similarity">
    <text evidence="7">Belongs to the major facilitator superfamily. Allantoate permease family.</text>
</comment>
<keyword evidence="5 8" id="KW-1133">Transmembrane helix</keyword>
<dbReference type="Gene3D" id="1.20.1250.20">
    <property type="entry name" value="MFS general substrate transporter like domains"/>
    <property type="match status" value="1"/>
</dbReference>
<feature type="transmembrane region" description="Helical" evidence="8">
    <location>
        <begin position="427"/>
        <end position="449"/>
    </location>
</feature>
<feature type="transmembrane region" description="Helical" evidence="8">
    <location>
        <begin position="185"/>
        <end position="207"/>
    </location>
</feature>
<dbReference type="OrthoDB" id="3639251at2759"/>
<dbReference type="EMBL" id="WJXW01000004">
    <property type="protein sequence ID" value="KAF9736521.1"/>
    <property type="molecule type" value="Genomic_DNA"/>
</dbReference>
<evidence type="ECO:0000259" key="9">
    <source>
        <dbReference type="PROSITE" id="PS50850"/>
    </source>
</evidence>
<evidence type="ECO:0000313" key="10">
    <source>
        <dbReference type="EMBL" id="KAF9736521.1"/>
    </source>
</evidence>
<evidence type="ECO:0000256" key="4">
    <source>
        <dbReference type="ARBA" id="ARBA00022692"/>
    </source>
</evidence>
<protein>
    <submittedName>
        <fullName evidence="10">MFS transporter liz1</fullName>
    </submittedName>
</protein>
<keyword evidence="6 8" id="KW-0472">Membrane</keyword>
<dbReference type="SUPFAM" id="SSF103473">
    <property type="entry name" value="MFS general substrate transporter"/>
    <property type="match status" value="1"/>
</dbReference>
<evidence type="ECO:0000256" key="1">
    <source>
        <dbReference type="ARBA" id="ARBA00004651"/>
    </source>
</evidence>
<feature type="transmembrane region" description="Helical" evidence="8">
    <location>
        <begin position="367"/>
        <end position="384"/>
    </location>
</feature>
<dbReference type="PANTHER" id="PTHR43791">
    <property type="entry name" value="PERMEASE-RELATED"/>
    <property type="match status" value="1"/>
</dbReference>
<dbReference type="PROSITE" id="PS50850">
    <property type="entry name" value="MFS"/>
    <property type="match status" value="1"/>
</dbReference>
<dbReference type="FunFam" id="1.20.1250.20:FF:000386">
    <property type="entry name" value="MFS general substrate transporter"/>
    <property type="match status" value="1"/>
</dbReference>
<accession>A0A9P6GIY8</accession>
<organism evidence="10 11">
    <name type="scientific">Paraphaeosphaeria minitans</name>
    <dbReference type="NCBI Taxonomy" id="565426"/>
    <lineage>
        <taxon>Eukaryota</taxon>
        <taxon>Fungi</taxon>
        <taxon>Dikarya</taxon>
        <taxon>Ascomycota</taxon>
        <taxon>Pezizomycotina</taxon>
        <taxon>Dothideomycetes</taxon>
        <taxon>Pleosporomycetidae</taxon>
        <taxon>Pleosporales</taxon>
        <taxon>Massarineae</taxon>
        <taxon>Didymosphaeriaceae</taxon>
        <taxon>Paraphaeosphaeria</taxon>
    </lineage>
</organism>
<dbReference type="FunFam" id="1.20.1250.20:FF:000065">
    <property type="entry name" value="Putative MFS pantothenate transporter"/>
    <property type="match status" value="1"/>
</dbReference>
<gene>
    <name evidence="10" type="ORF">PMIN01_04300</name>
</gene>
<keyword evidence="11" id="KW-1185">Reference proteome</keyword>